<accession>A0AAD2CLV5</accession>
<comment type="caution">
    <text evidence="2">The sequence shown here is derived from an EMBL/GenBank/DDBJ whole genome shotgun (WGS) entry which is preliminary data.</text>
</comment>
<keyword evidence="1" id="KW-0175">Coiled coil</keyword>
<name>A0AAD2CLV5_9STRA</name>
<organism evidence="2 3">
    <name type="scientific">Cylindrotheca closterium</name>
    <dbReference type="NCBI Taxonomy" id="2856"/>
    <lineage>
        <taxon>Eukaryota</taxon>
        <taxon>Sar</taxon>
        <taxon>Stramenopiles</taxon>
        <taxon>Ochrophyta</taxon>
        <taxon>Bacillariophyta</taxon>
        <taxon>Bacillariophyceae</taxon>
        <taxon>Bacillariophycidae</taxon>
        <taxon>Bacillariales</taxon>
        <taxon>Bacillariaceae</taxon>
        <taxon>Cylindrotheca</taxon>
    </lineage>
</organism>
<keyword evidence="3" id="KW-1185">Reference proteome</keyword>
<proteinExistence type="predicted"/>
<feature type="coiled-coil region" evidence="1">
    <location>
        <begin position="154"/>
        <end position="181"/>
    </location>
</feature>
<sequence>MCHNSGVGYLLSPSLEQRLSIPHSEIHSTVGLCETVEDDLQSTKTTDSANYNDATFLVTMRCLSWWDSTWHQAIRSRTVTSDGMGGFHQDWEESVNATDLRSIMSDAFHVSPAQVEESHAYFRAHQIEIMKDNIQGQCSSLQPRGSTCKEAYPAKTLNKYISQIEKQEQQLIQEHKKKRMQRWRLGANSMAEQENHEKDFYFRPTRTERNFSLRLRCPSVGRIWEVFLELIGSIC</sequence>
<dbReference type="AlphaFoldDB" id="A0AAD2CLV5"/>
<protein>
    <submittedName>
        <fullName evidence="2">Uncharacterized protein</fullName>
    </submittedName>
</protein>
<evidence type="ECO:0000313" key="3">
    <source>
        <dbReference type="Proteomes" id="UP001295423"/>
    </source>
</evidence>
<dbReference type="EMBL" id="CAKOGP040000557">
    <property type="protein sequence ID" value="CAJ1936714.1"/>
    <property type="molecule type" value="Genomic_DNA"/>
</dbReference>
<evidence type="ECO:0000256" key="1">
    <source>
        <dbReference type="SAM" id="Coils"/>
    </source>
</evidence>
<gene>
    <name evidence="2" type="ORF">CYCCA115_LOCUS5330</name>
</gene>
<dbReference type="Proteomes" id="UP001295423">
    <property type="component" value="Unassembled WGS sequence"/>
</dbReference>
<reference evidence="2" key="1">
    <citation type="submission" date="2023-08" db="EMBL/GenBank/DDBJ databases">
        <authorList>
            <person name="Audoor S."/>
            <person name="Bilcke G."/>
        </authorList>
    </citation>
    <scope>NUCLEOTIDE SEQUENCE</scope>
</reference>
<evidence type="ECO:0000313" key="2">
    <source>
        <dbReference type="EMBL" id="CAJ1936714.1"/>
    </source>
</evidence>